<keyword evidence="7" id="KW-0249">Electron transport</keyword>
<evidence type="ECO:0000313" key="11">
    <source>
        <dbReference type="Proteomes" id="UP000287296"/>
    </source>
</evidence>
<evidence type="ECO:0000259" key="8">
    <source>
        <dbReference type="PROSITE" id="PS50902"/>
    </source>
</evidence>
<dbReference type="GO" id="GO:0016651">
    <property type="term" value="F:oxidoreductase activity, acting on NAD(P)H"/>
    <property type="evidence" value="ECO:0007669"/>
    <property type="project" value="UniProtKB-ARBA"/>
</dbReference>
<evidence type="ECO:0000313" key="10">
    <source>
        <dbReference type="EMBL" id="RST58577.1"/>
    </source>
</evidence>
<name>A0A429X593_SIMTE</name>
<evidence type="ECO:0000256" key="5">
    <source>
        <dbReference type="ARBA" id="ARBA00022630"/>
    </source>
</evidence>
<proteinExistence type="inferred from homology"/>
<comment type="caution">
    <text evidence="10">The sequence shown here is derived from an EMBL/GenBank/DDBJ whole genome shotgun (WGS) entry which is preliminary data.</text>
</comment>
<comment type="function">
    <text evidence="2">Low-potential electron donor to a number of redox enzymes.</text>
</comment>
<dbReference type="SUPFAM" id="SSF52218">
    <property type="entry name" value="Flavoproteins"/>
    <property type="match status" value="1"/>
</dbReference>
<dbReference type="EMBL" id="QYTW02000018">
    <property type="protein sequence ID" value="RST58577.1"/>
    <property type="molecule type" value="Genomic_DNA"/>
</dbReference>
<dbReference type="NCBIfam" id="NF006747">
    <property type="entry name" value="PRK09271.1"/>
    <property type="match status" value="1"/>
</dbReference>
<keyword evidence="5" id="KW-0285">Flavoprotein</keyword>
<evidence type="ECO:0000313" key="12">
    <source>
        <dbReference type="Proteomes" id="UP000680670"/>
    </source>
</evidence>
<dbReference type="PANTHER" id="PTHR42809">
    <property type="entry name" value="FLAVODOXIN 2"/>
    <property type="match status" value="1"/>
</dbReference>
<dbReference type="Gene3D" id="3.40.50.360">
    <property type="match status" value="1"/>
</dbReference>
<dbReference type="GO" id="GO:0010181">
    <property type="term" value="F:FMN binding"/>
    <property type="evidence" value="ECO:0007669"/>
    <property type="project" value="InterPro"/>
</dbReference>
<evidence type="ECO:0000313" key="9">
    <source>
        <dbReference type="EMBL" id="GIN96105.1"/>
    </source>
</evidence>
<keyword evidence="6" id="KW-0288">FMN</keyword>
<dbReference type="Pfam" id="PF00258">
    <property type="entry name" value="Flavodoxin_1"/>
    <property type="match status" value="1"/>
</dbReference>
<dbReference type="Proteomes" id="UP000680670">
    <property type="component" value="Unassembled WGS sequence"/>
</dbReference>
<accession>A0A429X593</accession>
<reference evidence="9 12" key="2">
    <citation type="submission" date="2021-03" db="EMBL/GenBank/DDBJ databases">
        <title>Antimicrobial resistance genes in bacteria isolated from Japanese honey, and their potential for conferring macrolide and lincosamide resistance in the American foulbrood pathogen Paenibacillus larvae.</title>
        <authorList>
            <person name="Okamoto M."/>
            <person name="Kumagai M."/>
            <person name="Kanamori H."/>
            <person name="Takamatsu D."/>
        </authorList>
    </citation>
    <scope>NUCLEOTIDE SEQUENCE [LARGE SCALE GENOMIC DNA]</scope>
    <source>
        <strain evidence="9 12">J6TS1</strain>
    </source>
</reference>
<evidence type="ECO:0000256" key="4">
    <source>
        <dbReference type="ARBA" id="ARBA00022448"/>
    </source>
</evidence>
<dbReference type="InterPro" id="IPR050619">
    <property type="entry name" value="Flavodoxin"/>
</dbReference>
<sequence length="147" mass="16234">MVRILICYASFSGNTKETAEIINEVVSTHGHSTVLYRIGSGPTPDPSLFDAIMIGTFTWGKGATPDLVKDFVYEIGYKPPNVYVFGTGDTQFGGDALFCHAVEKLAAFYHSPFKTLKIEQSPRGSQENTVKNWTEGVLNQCLKHLKK</sequence>
<dbReference type="PROSITE" id="PS50902">
    <property type="entry name" value="FLAVODOXIN_LIKE"/>
    <property type="match status" value="1"/>
</dbReference>
<dbReference type="PANTHER" id="PTHR42809:SF1">
    <property type="entry name" value="FLAVODOXIN 1"/>
    <property type="match status" value="1"/>
</dbReference>
<dbReference type="Proteomes" id="UP000287296">
    <property type="component" value="Unassembled WGS sequence"/>
</dbReference>
<evidence type="ECO:0000256" key="6">
    <source>
        <dbReference type="ARBA" id="ARBA00022643"/>
    </source>
</evidence>
<dbReference type="OrthoDB" id="9790745at2"/>
<keyword evidence="12" id="KW-1185">Reference proteome</keyword>
<evidence type="ECO:0000256" key="1">
    <source>
        <dbReference type="ARBA" id="ARBA00001917"/>
    </source>
</evidence>
<evidence type="ECO:0000256" key="7">
    <source>
        <dbReference type="ARBA" id="ARBA00022982"/>
    </source>
</evidence>
<comment type="cofactor">
    <cofactor evidence="1">
        <name>FMN</name>
        <dbReference type="ChEBI" id="CHEBI:58210"/>
    </cofactor>
</comment>
<protein>
    <submittedName>
        <fullName evidence="9 10">Flavodoxin</fullName>
    </submittedName>
</protein>
<dbReference type="InterPro" id="IPR029039">
    <property type="entry name" value="Flavoprotein-like_sf"/>
</dbReference>
<comment type="similarity">
    <text evidence="3">Belongs to the flavodoxin family.</text>
</comment>
<keyword evidence="4" id="KW-0813">Transport</keyword>
<organism evidence="10 11">
    <name type="scientific">Siminovitchia terrae</name>
    <name type="common">Bacillus terrae</name>
    <dbReference type="NCBI Taxonomy" id="1914933"/>
    <lineage>
        <taxon>Bacteria</taxon>
        <taxon>Bacillati</taxon>
        <taxon>Bacillota</taxon>
        <taxon>Bacilli</taxon>
        <taxon>Bacillales</taxon>
        <taxon>Bacillaceae</taxon>
        <taxon>Siminovitchia</taxon>
    </lineage>
</organism>
<evidence type="ECO:0000256" key="3">
    <source>
        <dbReference type="ARBA" id="ARBA00005267"/>
    </source>
</evidence>
<feature type="domain" description="Flavodoxin-like" evidence="8">
    <location>
        <begin position="4"/>
        <end position="138"/>
    </location>
</feature>
<dbReference type="RefSeq" id="WP_120119378.1">
    <property type="nucleotide sequence ID" value="NZ_BORI01000021.1"/>
</dbReference>
<evidence type="ECO:0000256" key="2">
    <source>
        <dbReference type="ARBA" id="ARBA00003297"/>
    </source>
</evidence>
<gene>
    <name evidence="9" type="primary">ykuP</name>
    <name evidence="10" type="ORF">D5F11_016200</name>
    <name evidence="9" type="ORF">J6TS1_19750</name>
</gene>
<dbReference type="EMBL" id="BORJ01000004">
    <property type="protein sequence ID" value="GIN96105.1"/>
    <property type="molecule type" value="Genomic_DNA"/>
</dbReference>
<reference evidence="10 11" key="1">
    <citation type="submission" date="2018-12" db="EMBL/GenBank/DDBJ databases">
        <authorList>
            <person name="Sun L."/>
            <person name="Chen Z."/>
        </authorList>
    </citation>
    <scope>NUCLEOTIDE SEQUENCE [LARGE SCALE GENOMIC DNA]</scope>
    <source>
        <strain evidence="10 11">LMG 29736</strain>
    </source>
</reference>
<dbReference type="InterPro" id="IPR008254">
    <property type="entry name" value="Flavodoxin/NO_synth"/>
</dbReference>
<dbReference type="AlphaFoldDB" id="A0A429X593"/>